<keyword evidence="2" id="KW-1185">Reference proteome</keyword>
<evidence type="ECO:0000313" key="1">
    <source>
        <dbReference type="EMBL" id="CAG8780307.1"/>
    </source>
</evidence>
<dbReference type="EMBL" id="CAJVQC010044818">
    <property type="protein sequence ID" value="CAG8780307.1"/>
    <property type="molecule type" value="Genomic_DNA"/>
</dbReference>
<sequence>MARSCDMWNLHELIKETLFKSTFGTLSVSVNTESATLDFYIPIITTHKAFNINDIRIIAAESEFCHNTKTVVVKPL</sequence>
<dbReference type="Proteomes" id="UP000789920">
    <property type="component" value="Unassembled WGS sequence"/>
</dbReference>
<gene>
    <name evidence="1" type="ORF">RPERSI_LOCUS17478</name>
</gene>
<accession>A0ACA9R784</accession>
<evidence type="ECO:0000313" key="2">
    <source>
        <dbReference type="Proteomes" id="UP000789920"/>
    </source>
</evidence>
<name>A0ACA9R784_9GLOM</name>
<feature type="non-terminal residue" evidence="1">
    <location>
        <position position="76"/>
    </location>
</feature>
<reference evidence="1" key="1">
    <citation type="submission" date="2021-06" db="EMBL/GenBank/DDBJ databases">
        <authorList>
            <person name="Kallberg Y."/>
            <person name="Tangrot J."/>
            <person name="Rosling A."/>
        </authorList>
    </citation>
    <scope>NUCLEOTIDE SEQUENCE</scope>
    <source>
        <strain evidence="1">MA461A</strain>
    </source>
</reference>
<organism evidence="1 2">
    <name type="scientific">Racocetra persica</name>
    <dbReference type="NCBI Taxonomy" id="160502"/>
    <lineage>
        <taxon>Eukaryota</taxon>
        <taxon>Fungi</taxon>
        <taxon>Fungi incertae sedis</taxon>
        <taxon>Mucoromycota</taxon>
        <taxon>Glomeromycotina</taxon>
        <taxon>Glomeromycetes</taxon>
        <taxon>Diversisporales</taxon>
        <taxon>Gigasporaceae</taxon>
        <taxon>Racocetra</taxon>
    </lineage>
</organism>
<proteinExistence type="predicted"/>
<comment type="caution">
    <text evidence="1">The sequence shown here is derived from an EMBL/GenBank/DDBJ whole genome shotgun (WGS) entry which is preliminary data.</text>
</comment>
<protein>
    <submittedName>
        <fullName evidence="1">14278_t:CDS:1</fullName>
    </submittedName>
</protein>